<keyword evidence="4" id="KW-0342">GTP-binding</keyword>
<evidence type="ECO:0000313" key="6">
    <source>
        <dbReference type="EMBL" id="GFE54088.1"/>
    </source>
</evidence>
<evidence type="ECO:0000256" key="4">
    <source>
        <dbReference type="ARBA" id="ARBA00023134"/>
    </source>
</evidence>
<keyword evidence="7" id="KW-1185">Reference proteome</keyword>
<dbReference type="GO" id="GO:0007017">
    <property type="term" value="P:microtubule-based process"/>
    <property type="evidence" value="ECO:0007669"/>
    <property type="project" value="InterPro"/>
</dbReference>
<dbReference type="InterPro" id="IPR008280">
    <property type="entry name" value="Tub_FtsZ_C"/>
</dbReference>
<accession>A0A9W5WUN5</accession>
<organism evidence="6 7">
    <name type="scientific">Babesia ovis</name>
    <dbReference type="NCBI Taxonomy" id="5869"/>
    <lineage>
        <taxon>Eukaryota</taxon>
        <taxon>Sar</taxon>
        <taxon>Alveolata</taxon>
        <taxon>Apicomplexa</taxon>
        <taxon>Aconoidasida</taxon>
        <taxon>Piroplasmida</taxon>
        <taxon>Babesiidae</taxon>
        <taxon>Babesia</taxon>
    </lineage>
</organism>
<dbReference type="PRINTS" id="PR01161">
    <property type="entry name" value="TUBULIN"/>
</dbReference>
<evidence type="ECO:0000313" key="7">
    <source>
        <dbReference type="Proteomes" id="UP001057455"/>
    </source>
</evidence>
<comment type="caution">
    <text evidence="6">The sequence shown here is derived from an EMBL/GenBank/DDBJ whole genome shotgun (WGS) entry which is preliminary data.</text>
</comment>
<dbReference type="InterPro" id="IPR003008">
    <property type="entry name" value="Tubulin_FtsZ_GTPase"/>
</dbReference>
<evidence type="ECO:0000256" key="1">
    <source>
        <dbReference type="ARBA" id="ARBA00009636"/>
    </source>
</evidence>
<dbReference type="SUPFAM" id="SSF52490">
    <property type="entry name" value="Tubulin nucleotide-binding domain-like"/>
    <property type="match status" value="1"/>
</dbReference>
<dbReference type="OrthoDB" id="1662883at2759"/>
<dbReference type="GO" id="GO:0005525">
    <property type="term" value="F:GTP binding"/>
    <property type="evidence" value="ECO:0007669"/>
    <property type="project" value="UniProtKB-KW"/>
</dbReference>
<dbReference type="AlphaFoldDB" id="A0A9W5WUN5"/>
<dbReference type="Proteomes" id="UP001057455">
    <property type="component" value="Unassembled WGS sequence"/>
</dbReference>
<proteinExistence type="inferred from homology"/>
<gene>
    <name evidence="6" type="ORF">BaOVIS_014920</name>
</gene>
<dbReference type="InterPro" id="IPR004057">
    <property type="entry name" value="Epsilon_tubulin"/>
</dbReference>
<dbReference type="SUPFAM" id="SSF55307">
    <property type="entry name" value="Tubulin C-terminal domain-like"/>
    <property type="match status" value="1"/>
</dbReference>
<dbReference type="Pfam" id="PF00091">
    <property type="entry name" value="Tubulin"/>
    <property type="match status" value="1"/>
</dbReference>
<dbReference type="Gene3D" id="1.10.287.600">
    <property type="entry name" value="Helix hairpin bin"/>
    <property type="match status" value="1"/>
</dbReference>
<dbReference type="InterPro" id="IPR036525">
    <property type="entry name" value="Tubulin/FtsZ_GTPase_sf"/>
</dbReference>
<dbReference type="EMBL" id="BLIY01000009">
    <property type="protein sequence ID" value="GFE54088.1"/>
    <property type="molecule type" value="Genomic_DNA"/>
</dbReference>
<protein>
    <submittedName>
        <fullName evidence="6">Tubulin epsilon</fullName>
    </submittedName>
</protein>
<reference evidence="6" key="1">
    <citation type="submission" date="2019-12" db="EMBL/GenBank/DDBJ databases">
        <title>Genome sequence of Babesia ovis.</title>
        <authorList>
            <person name="Yamagishi J."/>
            <person name="Sevinc F."/>
            <person name="Xuan X."/>
        </authorList>
    </citation>
    <scope>NUCLEOTIDE SEQUENCE</scope>
    <source>
        <strain evidence="6">Selcuk</strain>
    </source>
</reference>
<dbReference type="PANTHER" id="PTHR11588">
    <property type="entry name" value="TUBULIN"/>
    <property type="match status" value="1"/>
</dbReference>
<dbReference type="InterPro" id="IPR000217">
    <property type="entry name" value="Tubulin"/>
</dbReference>
<name>A0A9W5WUN5_BABOV</name>
<sequence>MKDILSINIGQCGVQIASCFWESFFKDLKTRSENPTKVLDDVKSFVTHPEIDRSSDYTSLDMSDSFIRKLRAKCILIDTDLSTISEVLQKQQLCQIEGENIICGTEATGNNWSTAFFNHGPLYHDAIEELLASNLEGCDESFQYFNLTFGLSGGTGGGLGSYILDILSDNYSKVHRICNVITQESMAVVSPYNTLFCLQHLNDMSSMTTLFSNEALLRQSSQSTAQILRDSNKDLTNKEYGFNEENAMISSHMKEIGLAAVSDRFPSFTMSSILNTLTPFPELNIMCPCMVPKHYIKEGIATELQTNELIRPCNRISPIPQKERSCPMAMAIYGNFNSSSMKYIKRLKLKHNMVGWMRDAIKISLPGSFAKQTNKLEGMYGFSNDCALSSFLKTAISNFERLYAKKAFLHHFSDTLDSEDFSTAKDHMEELHTNYTEIAKYMIPPHHLLDETSIASLGVKLEKANDLQCRDPWNNVPGSLNSDKRYWWDLNGKPLL</sequence>
<keyword evidence="2" id="KW-0493">Microtubule</keyword>
<dbReference type="PRINTS" id="PR01519">
    <property type="entry name" value="EPSLNTUBULIN"/>
</dbReference>
<evidence type="ECO:0000256" key="3">
    <source>
        <dbReference type="ARBA" id="ARBA00022741"/>
    </source>
</evidence>
<keyword evidence="3" id="KW-0547">Nucleotide-binding</keyword>
<comment type="similarity">
    <text evidence="1">Belongs to the tubulin family.</text>
</comment>
<dbReference type="GO" id="GO:0005874">
    <property type="term" value="C:microtubule"/>
    <property type="evidence" value="ECO:0007669"/>
    <property type="project" value="UniProtKB-KW"/>
</dbReference>
<dbReference type="Gene3D" id="3.40.50.1440">
    <property type="entry name" value="Tubulin/FtsZ, GTPase domain"/>
    <property type="match status" value="1"/>
</dbReference>
<dbReference type="InterPro" id="IPR023123">
    <property type="entry name" value="Tubulin_C"/>
</dbReference>
<dbReference type="SMART" id="SM00864">
    <property type="entry name" value="Tubulin"/>
    <property type="match status" value="1"/>
</dbReference>
<evidence type="ECO:0000256" key="2">
    <source>
        <dbReference type="ARBA" id="ARBA00022701"/>
    </source>
</evidence>
<feature type="domain" description="Tubulin/FtsZ GTPase" evidence="5">
    <location>
        <begin position="63"/>
        <end position="282"/>
    </location>
</feature>
<evidence type="ECO:0000259" key="5">
    <source>
        <dbReference type="SMART" id="SM00864"/>
    </source>
</evidence>